<gene>
    <name evidence="2" type="ORF">AAF712_013300</name>
</gene>
<evidence type="ECO:0000313" key="3">
    <source>
        <dbReference type="Proteomes" id="UP001437256"/>
    </source>
</evidence>
<feature type="region of interest" description="Disordered" evidence="1">
    <location>
        <begin position="22"/>
        <end position="43"/>
    </location>
</feature>
<organism evidence="2 3">
    <name type="scientific">Marasmius tenuissimus</name>
    <dbReference type="NCBI Taxonomy" id="585030"/>
    <lineage>
        <taxon>Eukaryota</taxon>
        <taxon>Fungi</taxon>
        <taxon>Dikarya</taxon>
        <taxon>Basidiomycota</taxon>
        <taxon>Agaricomycotina</taxon>
        <taxon>Agaricomycetes</taxon>
        <taxon>Agaricomycetidae</taxon>
        <taxon>Agaricales</taxon>
        <taxon>Marasmiineae</taxon>
        <taxon>Marasmiaceae</taxon>
        <taxon>Marasmius</taxon>
    </lineage>
</organism>
<reference evidence="2 3" key="1">
    <citation type="submission" date="2024-05" db="EMBL/GenBank/DDBJ databases">
        <title>A draft genome resource for the thread blight pathogen Marasmius tenuissimus strain MS-2.</title>
        <authorList>
            <person name="Yulfo-Soto G.E."/>
            <person name="Baruah I.K."/>
            <person name="Amoako-Attah I."/>
            <person name="Bukari Y."/>
            <person name="Meinhardt L.W."/>
            <person name="Bailey B.A."/>
            <person name="Cohen S.P."/>
        </authorList>
    </citation>
    <scope>NUCLEOTIDE SEQUENCE [LARGE SCALE GENOMIC DNA]</scope>
    <source>
        <strain evidence="2 3">MS-2</strain>
    </source>
</reference>
<keyword evidence="3" id="KW-1185">Reference proteome</keyword>
<dbReference type="EMBL" id="JBBXMP010000200">
    <property type="protein sequence ID" value="KAL0059951.1"/>
    <property type="molecule type" value="Genomic_DNA"/>
</dbReference>
<feature type="compositionally biased region" description="Basic and acidic residues" evidence="1">
    <location>
        <begin position="22"/>
        <end position="34"/>
    </location>
</feature>
<accession>A0ABR2ZEE2</accession>
<evidence type="ECO:0000256" key="1">
    <source>
        <dbReference type="SAM" id="MobiDB-lite"/>
    </source>
</evidence>
<evidence type="ECO:0000313" key="2">
    <source>
        <dbReference type="EMBL" id="KAL0059951.1"/>
    </source>
</evidence>
<protein>
    <submittedName>
        <fullName evidence="2">Uncharacterized protein</fullName>
    </submittedName>
</protein>
<sequence>MDFQSLLPAALAATHNFILKHDPTDHKLPGDSRDPAPGAHVDAEDAHVRDIGELAAAHTTTEEYEEALQKRDSIAEQMWQQYQQVLAERSNVVDEWLNDSEEEMDD</sequence>
<dbReference type="Proteomes" id="UP001437256">
    <property type="component" value="Unassembled WGS sequence"/>
</dbReference>
<name>A0ABR2ZEE2_9AGAR</name>
<comment type="caution">
    <text evidence="2">The sequence shown here is derived from an EMBL/GenBank/DDBJ whole genome shotgun (WGS) entry which is preliminary data.</text>
</comment>
<proteinExistence type="predicted"/>